<dbReference type="Gene3D" id="1.10.10.10">
    <property type="entry name" value="Winged helix-like DNA-binding domain superfamily/Winged helix DNA-binding domain"/>
    <property type="match status" value="1"/>
</dbReference>
<dbReference type="PRINTS" id="PR00364">
    <property type="entry name" value="DISEASERSIST"/>
</dbReference>
<evidence type="ECO:0000313" key="7">
    <source>
        <dbReference type="RefSeq" id="XP_010256550.1"/>
    </source>
</evidence>
<dbReference type="SUPFAM" id="SSF52058">
    <property type="entry name" value="L domain-like"/>
    <property type="match status" value="1"/>
</dbReference>
<dbReference type="GO" id="GO:0006952">
    <property type="term" value="P:defense response"/>
    <property type="evidence" value="ECO:0007669"/>
    <property type="project" value="UniProtKB-KW"/>
</dbReference>
<evidence type="ECO:0000313" key="6">
    <source>
        <dbReference type="Proteomes" id="UP000189703"/>
    </source>
</evidence>
<dbReference type="Gene3D" id="1.10.8.430">
    <property type="entry name" value="Helical domain of apoptotic protease-activating factors"/>
    <property type="match status" value="1"/>
</dbReference>
<keyword evidence="4" id="KW-0067">ATP-binding</keyword>
<dbReference type="RefSeq" id="XP_010256550.1">
    <property type="nucleotide sequence ID" value="XM_010258248.1"/>
</dbReference>
<dbReference type="AlphaFoldDB" id="A0A1U8A5C5"/>
<dbReference type="Proteomes" id="UP000189703">
    <property type="component" value="Unplaced"/>
</dbReference>
<dbReference type="GO" id="GO:0043531">
    <property type="term" value="F:ADP binding"/>
    <property type="evidence" value="ECO:0007669"/>
    <property type="project" value="InterPro"/>
</dbReference>
<organism evidence="6 7">
    <name type="scientific">Nelumbo nucifera</name>
    <name type="common">Sacred lotus</name>
    <dbReference type="NCBI Taxonomy" id="4432"/>
    <lineage>
        <taxon>Eukaryota</taxon>
        <taxon>Viridiplantae</taxon>
        <taxon>Streptophyta</taxon>
        <taxon>Embryophyta</taxon>
        <taxon>Tracheophyta</taxon>
        <taxon>Spermatophyta</taxon>
        <taxon>Magnoliopsida</taxon>
        <taxon>Proteales</taxon>
        <taxon>Nelumbonaceae</taxon>
        <taxon>Nelumbo</taxon>
    </lineage>
</organism>
<dbReference type="InterPro" id="IPR027417">
    <property type="entry name" value="P-loop_NTPase"/>
</dbReference>
<dbReference type="OrthoDB" id="1435486at2759"/>
<reference evidence="7" key="1">
    <citation type="submission" date="2025-08" db="UniProtKB">
        <authorList>
            <consortium name="RefSeq"/>
        </authorList>
    </citation>
    <scope>IDENTIFICATION</scope>
</reference>
<dbReference type="GO" id="GO:0005524">
    <property type="term" value="F:ATP binding"/>
    <property type="evidence" value="ECO:0007669"/>
    <property type="project" value="UniProtKB-KW"/>
</dbReference>
<dbReference type="InParanoid" id="A0A1U8A5C5"/>
<sequence>MAVASRACIFNCGSRYQLSKKAGEKMKRIKELQEGGRFDVVSDPAPPLAIEFMCDRDYQMFKSRESAKEEIKEALKDENVHVIWVYGMGGVGKTTLVKEIGKQVEKEKLFDKVVMAVVSQDPNLKPIQGEIARMLPLEFEEKEDVLEKAQKLSRKLQNEKSILIILDDMWDNLDLKQLRIPLDLDDNNQREKRGCCKILLTTRSQDVCHEMKTHPQIALDVLSEDDAWGLFKRNAGDVVEHTRALRDVAKEVARECKGLPVAIVTVAGALRDKKDLQVWEDALQEIKRVEPQYIKGLDQKVYKCVRWSYDYLDDVEIQRFFLYCCLFPEVYEIKIEQMMWYCFGAGVFENVETIEDARRRTRRIVNKLKASSLLFQGWSQDFIKMHDIVRDVAISIVSPPVAVGNRSHHDELFMVRAGKGLTEWQRMESGITKAVAGYTAISLMNNYIQKLPAADGLLESSSSGRLRTLLLQKDSSSRSKLEIPNTFFGGVIKSLTTLDRSTNIIGPSSLSPIQCLTNLRTLNLQGCRGLQQEVSVLGYLDL</sequence>
<dbReference type="InterPro" id="IPR002182">
    <property type="entry name" value="NB-ARC"/>
</dbReference>
<dbReference type="InterPro" id="IPR032675">
    <property type="entry name" value="LRR_dom_sf"/>
</dbReference>
<dbReference type="InterPro" id="IPR036388">
    <property type="entry name" value="WH-like_DNA-bd_sf"/>
</dbReference>
<proteinExistence type="inferred from homology"/>
<keyword evidence="6" id="KW-1185">Reference proteome</keyword>
<keyword evidence="2" id="KW-0677">Repeat</keyword>
<dbReference type="InterPro" id="IPR050905">
    <property type="entry name" value="Plant_NBS-LRR"/>
</dbReference>
<evidence type="ECO:0000256" key="1">
    <source>
        <dbReference type="ARBA" id="ARBA00008894"/>
    </source>
</evidence>
<dbReference type="PANTHER" id="PTHR33463:SF218">
    <property type="entry name" value="DISEASE RESISTANCE PROTEIN RPS2-LIKE"/>
    <property type="match status" value="1"/>
</dbReference>
<protein>
    <submittedName>
        <fullName evidence="7">Probable disease resistance protein At4g27220</fullName>
    </submittedName>
</protein>
<gene>
    <name evidence="7" type="primary">LOC104596933</name>
</gene>
<dbReference type="FunFam" id="3.40.50.300:FF:001091">
    <property type="entry name" value="Probable disease resistance protein At1g61300"/>
    <property type="match status" value="1"/>
</dbReference>
<dbReference type="Gene3D" id="3.40.50.300">
    <property type="entry name" value="P-loop containing nucleotide triphosphate hydrolases"/>
    <property type="match status" value="1"/>
</dbReference>
<evidence type="ECO:0000256" key="4">
    <source>
        <dbReference type="ARBA" id="ARBA00022840"/>
    </source>
</evidence>
<evidence type="ECO:0000256" key="2">
    <source>
        <dbReference type="ARBA" id="ARBA00022737"/>
    </source>
</evidence>
<evidence type="ECO:0000256" key="3">
    <source>
        <dbReference type="ARBA" id="ARBA00022821"/>
    </source>
</evidence>
<dbReference type="SUPFAM" id="SSF52540">
    <property type="entry name" value="P-loop containing nucleoside triphosphate hydrolases"/>
    <property type="match status" value="1"/>
</dbReference>
<dbReference type="Gene3D" id="3.80.10.10">
    <property type="entry name" value="Ribonuclease Inhibitor"/>
    <property type="match status" value="1"/>
</dbReference>
<accession>A0A1U8A5C5</accession>
<dbReference type="PANTHER" id="PTHR33463">
    <property type="entry name" value="NB-ARC DOMAIN-CONTAINING PROTEIN-RELATED"/>
    <property type="match status" value="1"/>
</dbReference>
<dbReference type="InterPro" id="IPR042197">
    <property type="entry name" value="Apaf_helical"/>
</dbReference>
<keyword evidence="3" id="KW-0611">Plant defense</keyword>
<dbReference type="OMA" id="PIKQSIR"/>
<dbReference type="GeneID" id="104596933"/>
<dbReference type="KEGG" id="nnu:104596933"/>
<evidence type="ECO:0000259" key="5">
    <source>
        <dbReference type="Pfam" id="PF00931"/>
    </source>
</evidence>
<dbReference type="Pfam" id="PF00931">
    <property type="entry name" value="NB-ARC"/>
    <property type="match status" value="1"/>
</dbReference>
<comment type="similarity">
    <text evidence="1">Belongs to the disease resistance NB-LRR family.</text>
</comment>
<dbReference type="eggNOG" id="KOG4658">
    <property type="taxonomic scope" value="Eukaryota"/>
</dbReference>
<name>A0A1U8A5C5_NELNU</name>
<keyword evidence="4" id="KW-0547">Nucleotide-binding</keyword>
<feature type="domain" description="NB-ARC" evidence="5">
    <location>
        <begin position="65"/>
        <end position="236"/>
    </location>
</feature>